<dbReference type="HAMAP" id="MF_00071">
    <property type="entry name" value="LepA"/>
    <property type="match status" value="1"/>
</dbReference>
<dbReference type="InterPro" id="IPR038363">
    <property type="entry name" value="LepA_C_sf"/>
</dbReference>
<dbReference type="OrthoDB" id="1074at2759"/>
<dbReference type="AlphaFoldDB" id="A0A2T9ZC56"/>
<evidence type="ECO:0000256" key="5">
    <source>
        <dbReference type="ARBA" id="ARBA00022917"/>
    </source>
</evidence>
<dbReference type="CDD" id="cd03699">
    <property type="entry name" value="EF4_II"/>
    <property type="match status" value="1"/>
</dbReference>
<dbReference type="InterPro" id="IPR000640">
    <property type="entry name" value="EFG_V-like"/>
</dbReference>
<evidence type="ECO:0000313" key="11">
    <source>
        <dbReference type="EMBL" id="PVV02117.1"/>
    </source>
</evidence>
<evidence type="ECO:0000256" key="7">
    <source>
        <dbReference type="ARBA" id="ARBA00023134"/>
    </source>
</evidence>
<sequence>MLKIPSTAHYLKTNTFGYAKKFHNVSRNLLSKASLAHLNNNYVLSRSKPSNRFANYNQIDSLGSRLCLSQQYSSKPIQVIHDNDKNNLDLTEFETDSIRNFSIIAHIDHGKSTLADRLLELTGTISKETKNLQVLDKLPVERQRGITVKAQSASMFYNYKGKKYLLNLIDTPGHVDFNYEVSRSLAACQGTVLLVDSAQGIQAQTVANFYLAFSQNLTVIPVLNKIDLPGADIPKVENQINNTFEFEKDQILNISAKTGINIDQILPAIIERIPQPSGRRDGPFKALLFDSWYDTYVGVICLISIEGGSIKRGDKIISAHTGVSYDVMQVGIMSPEMKKFSGQVGYVVCNMKSISEAHVGDTFFHQNHPVKPFPGFRQPKPMVFAGLFPADSNEYSKLQDAINQLTLNDSSVTVFRETSAALGQGWRLGFLGTLHMDVFKQRLEEEYGIDVILSHPTVPYKCEKELIIKSPEDFPDRSKIKGDSTLFEPMVSATIITPKEYLGSILNLCSYHRGALSSNTFIDETRVMVSVKLPMSEIVTDFYDKMKSLSSGFASLDYEDAGYEESDLVKMEVLVNSKTVDALASVMHKSKVDLIGREYGGDVTRKMKLLNKQKEGKKRMKAIGQVEIPHEAFISLMTKSESK</sequence>
<accession>A0A2T9ZC56</accession>
<protein>
    <recommendedName>
        <fullName evidence="10">Tr-type G domain-containing protein</fullName>
    </recommendedName>
</protein>
<evidence type="ECO:0000256" key="3">
    <source>
        <dbReference type="ARBA" id="ARBA00022792"/>
    </source>
</evidence>
<dbReference type="CDD" id="cd03709">
    <property type="entry name" value="lepA_C"/>
    <property type="match status" value="1"/>
</dbReference>
<organism evidence="11 12">
    <name type="scientific">Smittium megazygosporum</name>
    <dbReference type="NCBI Taxonomy" id="133381"/>
    <lineage>
        <taxon>Eukaryota</taxon>
        <taxon>Fungi</taxon>
        <taxon>Fungi incertae sedis</taxon>
        <taxon>Zoopagomycota</taxon>
        <taxon>Kickxellomycotina</taxon>
        <taxon>Harpellomycetes</taxon>
        <taxon>Harpellales</taxon>
        <taxon>Legeriomycetaceae</taxon>
        <taxon>Smittium</taxon>
    </lineage>
</organism>
<dbReference type="STRING" id="133381.A0A2T9ZC56"/>
<dbReference type="InterPro" id="IPR031157">
    <property type="entry name" value="G_TR_CS"/>
</dbReference>
<gene>
    <name evidence="11" type="ORF">BB560_003439</name>
</gene>
<dbReference type="NCBIfam" id="TIGR01393">
    <property type="entry name" value="lepA"/>
    <property type="match status" value="1"/>
</dbReference>
<dbReference type="Pfam" id="PF00679">
    <property type="entry name" value="EFG_C"/>
    <property type="match status" value="1"/>
</dbReference>
<name>A0A2T9ZC56_9FUNG</name>
<feature type="domain" description="Tr-type G" evidence="10">
    <location>
        <begin position="96"/>
        <end position="277"/>
    </location>
</feature>
<dbReference type="InterPro" id="IPR009000">
    <property type="entry name" value="Transl_B-barrel_sf"/>
</dbReference>
<keyword evidence="4 9" id="KW-0378">Hydrolase</keyword>
<dbReference type="Proteomes" id="UP000245609">
    <property type="component" value="Unassembled WGS sequence"/>
</dbReference>
<dbReference type="SMART" id="SM00838">
    <property type="entry name" value="EFG_C"/>
    <property type="match status" value="1"/>
</dbReference>
<dbReference type="Gene3D" id="2.40.30.10">
    <property type="entry name" value="Translation factors"/>
    <property type="match status" value="1"/>
</dbReference>
<dbReference type="GO" id="GO:0045727">
    <property type="term" value="P:positive regulation of translation"/>
    <property type="evidence" value="ECO:0007669"/>
    <property type="project" value="UniProtKB-UniRule"/>
</dbReference>
<dbReference type="InterPro" id="IPR000795">
    <property type="entry name" value="T_Tr_GTP-bd_dom"/>
</dbReference>
<evidence type="ECO:0000256" key="6">
    <source>
        <dbReference type="ARBA" id="ARBA00023128"/>
    </source>
</evidence>
<comment type="function">
    <text evidence="9">Promotes mitochondrial protein synthesis. May act as a fidelity factor of the translation reaction, by catalyzing a one-codon backward translocation of tRNAs on improperly translocated ribosomes. Binds to mitochondrial ribosomes in a GTP-dependent manner.</text>
</comment>
<evidence type="ECO:0000256" key="9">
    <source>
        <dbReference type="HAMAP-Rule" id="MF_03137"/>
    </source>
</evidence>
<dbReference type="Gene3D" id="3.40.50.300">
    <property type="entry name" value="P-loop containing nucleotide triphosphate hydrolases"/>
    <property type="match status" value="1"/>
</dbReference>
<evidence type="ECO:0000256" key="1">
    <source>
        <dbReference type="ARBA" id="ARBA00005454"/>
    </source>
</evidence>
<dbReference type="Pfam" id="PF14492">
    <property type="entry name" value="EFG_III"/>
    <property type="match status" value="1"/>
</dbReference>
<dbReference type="PROSITE" id="PS00301">
    <property type="entry name" value="G_TR_1"/>
    <property type="match status" value="1"/>
</dbReference>
<dbReference type="PANTHER" id="PTHR43512">
    <property type="entry name" value="TRANSLATION FACTOR GUF1-RELATED"/>
    <property type="match status" value="1"/>
</dbReference>
<dbReference type="Pfam" id="PF00009">
    <property type="entry name" value="GTP_EFTU"/>
    <property type="match status" value="1"/>
</dbReference>
<keyword evidence="8 9" id="KW-0472">Membrane</keyword>
<comment type="caution">
    <text evidence="11">The sequence shown here is derived from an EMBL/GenBank/DDBJ whole genome shotgun (WGS) entry which is preliminary data.</text>
</comment>
<dbReference type="Gene3D" id="3.30.70.870">
    <property type="entry name" value="Elongation Factor G (Translational Gtpase), domain 3"/>
    <property type="match status" value="1"/>
</dbReference>
<comment type="similarity">
    <text evidence="1">Belongs to the TRAFAC class translation factor GTPase superfamily. Classic translation factor GTPase family. LepA subfamily.</text>
</comment>
<keyword evidence="3 9" id="KW-0999">Mitochondrion inner membrane</keyword>
<dbReference type="EMBL" id="MBFS01000605">
    <property type="protein sequence ID" value="PVV02117.1"/>
    <property type="molecule type" value="Genomic_DNA"/>
</dbReference>
<dbReference type="GO" id="GO:0005743">
    <property type="term" value="C:mitochondrial inner membrane"/>
    <property type="evidence" value="ECO:0007669"/>
    <property type="project" value="UniProtKB-SubCell"/>
</dbReference>
<reference evidence="11 12" key="1">
    <citation type="journal article" date="2018" name="MBio">
        <title>Comparative Genomics Reveals the Core Gene Toolbox for the Fungus-Insect Symbiosis.</title>
        <authorList>
            <person name="Wang Y."/>
            <person name="Stata M."/>
            <person name="Wang W."/>
            <person name="Stajich J.E."/>
            <person name="White M.M."/>
            <person name="Moncalvo J.M."/>
        </authorList>
    </citation>
    <scope>NUCLEOTIDE SEQUENCE [LARGE SCALE GENOMIC DNA]</scope>
    <source>
        <strain evidence="11 12">SC-DP-2</strain>
    </source>
</reference>
<dbReference type="GO" id="GO:0097177">
    <property type="term" value="F:mitochondrial ribosome binding"/>
    <property type="evidence" value="ECO:0007669"/>
    <property type="project" value="TreeGrafter"/>
</dbReference>
<dbReference type="NCBIfam" id="TIGR00231">
    <property type="entry name" value="small_GTP"/>
    <property type="match status" value="1"/>
</dbReference>
<dbReference type="SUPFAM" id="SSF54980">
    <property type="entry name" value="EF-G C-terminal domain-like"/>
    <property type="match status" value="2"/>
</dbReference>
<evidence type="ECO:0000256" key="8">
    <source>
        <dbReference type="ARBA" id="ARBA00023136"/>
    </source>
</evidence>
<dbReference type="InterPro" id="IPR005225">
    <property type="entry name" value="Small_GTP-bd"/>
</dbReference>
<dbReference type="GO" id="GO:0006412">
    <property type="term" value="P:translation"/>
    <property type="evidence" value="ECO:0007669"/>
    <property type="project" value="UniProtKB-KW"/>
</dbReference>
<dbReference type="PROSITE" id="PS51722">
    <property type="entry name" value="G_TR_2"/>
    <property type="match status" value="1"/>
</dbReference>
<dbReference type="CDD" id="cd01890">
    <property type="entry name" value="LepA"/>
    <property type="match status" value="1"/>
</dbReference>
<dbReference type="PRINTS" id="PR00315">
    <property type="entry name" value="ELONGATNFCT"/>
</dbReference>
<dbReference type="Gene3D" id="3.30.70.2570">
    <property type="entry name" value="Elongation factor 4, C-terminal domain"/>
    <property type="match status" value="1"/>
</dbReference>
<evidence type="ECO:0000256" key="2">
    <source>
        <dbReference type="ARBA" id="ARBA00022741"/>
    </source>
</evidence>
<keyword evidence="6 9" id="KW-0496">Mitochondrion</keyword>
<dbReference type="GO" id="GO:0003924">
    <property type="term" value="F:GTPase activity"/>
    <property type="evidence" value="ECO:0007669"/>
    <property type="project" value="UniProtKB-UniRule"/>
</dbReference>
<feature type="binding site" evidence="9">
    <location>
        <begin position="224"/>
        <end position="227"/>
    </location>
    <ligand>
        <name>GTP</name>
        <dbReference type="ChEBI" id="CHEBI:37565"/>
    </ligand>
</feature>
<keyword evidence="12" id="KW-1185">Reference proteome</keyword>
<dbReference type="FunFam" id="3.30.70.870:FF:000004">
    <property type="entry name" value="Translation factor GUF1, mitochondrial"/>
    <property type="match status" value="1"/>
</dbReference>
<keyword evidence="7 9" id="KW-0342">GTP-binding</keyword>
<dbReference type="InterPro" id="IPR013842">
    <property type="entry name" value="LepA_CTD"/>
</dbReference>
<comment type="similarity">
    <text evidence="9">Belongs to the GTP-binding elongation factor family. LepA subfamily.</text>
</comment>
<dbReference type="FunFam" id="3.40.50.300:FF:000078">
    <property type="entry name" value="Elongation factor 4"/>
    <property type="match status" value="1"/>
</dbReference>
<dbReference type="SUPFAM" id="SSF50447">
    <property type="entry name" value="Translation proteins"/>
    <property type="match status" value="1"/>
</dbReference>
<feature type="binding site" evidence="9">
    <location>
        <begin position="105"/>
        <end position="112"/>
    </location>
    <ligand>
        <name>GTP</name>
        <dbReference type="ChEBI" id="CHEBI:37565"/>
    </ligand>
</feature>
<comment type="subcellular location">
    <subcellularLocation>
        <location evidence="9">Mitochondrion inner membrane</location>
        <topology evidence="9">Peripheral membrane protein</topology>
        <orientation evidence="9">Matrix side</orientation>
    </subcellularLocation>
</comment>
<dbReference type="CDD" id="cd16260">
    <property type="entry name" value="EF4_III"/>
    <property type="match status" value="1"/>
</dbReference>
<dbReference type="InterPro" id="IPR035647">
    <property type="entry name" value="EFG_III/V"/>
</dbReference>
<dbReference type="GO" id="GO:0005759">
    <property type="term" value="C:mitochondrial matrix"/>
    <property type="evidence" value="ECO:0007669"/>
    <property type="project" value="UniProtKB-UniRule"/>
</dbReference>
<dbReference type="PANTHER" id="PTHR43512:SF7">
    <property type="entry name" value="TRANSLATION FACTOR GUF1, MITOCHONDRIAL"/>
    <property type="match status" value="1"/>
</dbReference>
<evidence type="ECO:0000313" key="12">
    <source>
        <dbReference type="Proteomes" id="UP000245609"/>
    </source>
</evidence>
<comment type="catalytic activity">
    <reaction evidence="9">
        <text>GTP + H2O = GDP + phosphate + H(+)</text>
        <dbReference type="Rhea" id="RHEA:19669"/>
        <dbReference type="ChEBI" id="CHEBI:15377"/>
        <dbReference type="ChEBI" id="CHEBI:15378"/>
        <dbReference type="ChEBI" id="CHEBI:37565"/>
        <dbReference type="ChEBI" id="CHEBI:43474"/>
        <dbReference type="ChEBI" id="CHEBI:58189"/>
        <dbReference type="EC" id="3.6.5.n1"/>
    </reaction>
</comment>
<dbReference type="FunFam" id="3.30.70.240:FF:000007">
    <property type="entry name" value="Translation factor GUF1, mitochondrial"/>
    <property type="match status" value="1"/>
</dbReference>
<keyword evidence="5 9" id="KW-0648">Protein biosynthesis</keyword>
<dbReference type="Gene3D" id="3.30.70.240">
    <property type="match status" value="1"/>
</dbReference>
<feature type="binding site" evidence="9">
    <location>
        <begin position="170"/>
        <end position="174"/>
    </location>
    <ligand>
        <name>GTP</name>
        <dbReference type="ChEBI" id="CHEBI:37565"/>
    </ligand>
</feature>
<evidence type="ECO:0000256" key="4">
    <source>
        <dbReference type="ARBA" id="ARBA00022801"/>
    </source>
</evidence>
<dbReference type="InterPro" id="IPR006297">
    <property type="entry name" value="EF-4"/>
</dbReference>
<dbReference type="SUPFAM" id="SSF52540">
    <property type="entry name" value="P-loop containing nucleoside triphosphate hydrolases"/>
    <property type="match status" value="1"/>
</dbReference>
<dbReference type="InterPro" id="IPR041095">
    <property type="entry name" value="EFG_II"/>
</dbReference>
<evidence type="ECO:0000259" key="10">
    <source>
        <dbReference type="PROSITE" id="PS51722"/>
    </source>
</evidence>
<keyword evidence="2 9" id="KW-0547">Nucleotide-binding</keyword>
<dbReference type="InterPro" id="IPR035654">
    <property type="entry name" value="LepA_IV"/>
</dbReference>
<dbReference type="Pfam" id="PF06421">
    <property type="entry name" value="LepA_C"/>
    <property type="match status" value="1"/>
</dbReference>
<dbReference type="InterPro" id="IPR027417">
    <property type="entry name" value="P-loop_NTPase"/>
</dbReference>
<dbReference type="GO" id="GO:0005525">
    <property type="term" value="F:GTP binding"/>
    <property type="evidence" value="ECO:0007669"/>
    <property type="project" value="UniProtKB-UniRule"/>
</dbReference>
<dbReference type="FunFam" id="2.40.30.10:FF:000015">
    <property type="entry name" value="Translation factor GUF1, mitochondrial"/>
    <property type="match status" value="1"/>
</dbReference>
<proteinExistence type="inferred from homology"/>